<evidence type="ECO:0000256" key="1">
    <source>
        <dbReference type="SAM" id="Phobius"/>
    </source>
</evidence>
<dbReference type="Gene3D" id="2.60.40.1080">
    <property type="match status" value="7"/>
</dbReference>
<dbReference type="STRING" id="573061.Clocel_3176"/>
<feature type="domain" description="BIG2" evidence="2">
    <location>
        <begin position="547"/>
        <end position="624"/>
    </location>
</feature>
<feature type="domain" description="BIG2" evidence="2">
    <location>
        <begin position="377"/>
        <end position="454"/>
    </location>
</feature>
<dbReference type="PANTHER" id="PTHR23019">
    <property type="entry name" value="NUCLEAR PORE MEMBRANE GLYCOPROTEIN GP210-RELATED"/>
    <property type="match status" value="1"/>
</dbReference>
<evidence type="ECO:0000313" key="4">
    <source>
        <dbReference type="Proteomes" id="UP000002730"/>
    </source>
</evidence>
<feature type="domain" description="BIG2" evidence="2">
    <location>
        <begin position="118"/>
        <end position="196"/>
    </location>
</feature>
<feature type="domain" description="BIG2" evidence="2">
    <location>
        <begin position="204"/>
        <end position="284"/>
    </location>
</feature>
<dbReference type="SUPFAM" id="SSF49373">
    <property type="entry name" value="Invasin/intimin cell-adhesion fragments"/>
    <property type="match status" value="7"/>
</dbReference>
<keyword evidence="1" id="KW-1133">Transmembrane helix</keyword>
<dbReference type="HOGENOM" id="CLU_311170_0_0_9"/>
<dbReference type="Pfam" id="PF02368">
    <property type="entry name" value="Big_2"/>
    <property type="match status" value="5"/>
</dbReference>
<dbReference type="RefSeq" id="WP_010073246.1">
    <property type="nucleotide sequence ID" value="NC_014393.1"/>
</dbReference>
<keyword evidence="1" id="KW-0472">Membrane</keyword>
<dbReference type="eggNOG" id="COG5492">
    <property type="taxonomic scope" value="Bacteria"/>
</dbReference>
<dbReference type="SMART" id="SM00635">
    <property type="entry name" value="BID_2"/>
    <property type="match status" value="7"/>
</dbReference>
<dbReference type="PANTHER" id="PTHR23019:SF0">
    <property type="entry name" value="NUCLEAR PORE MEMBRANE GLYCOPROTEIN 210"/>
    <property type="match status" value="1"/>
</dbReference>
<organism evidence="3 4">
    <name type="scientific">Clostridium cellulovorans (strain ATCC 35296 / DSM 3052 / OCM 3 / 743B)</name>
    <dbReference type="NCBI Taxonomy" id="573061"/>
    <lineage>
        <taxon>Bacteria</taxon>
        <taxon>Bacillati</taxon>
        <taxon>Bacillota</taxon>
        <taxon>Clostridia</taxon>
        <taxon>Eubacteriales</taxon>
        <taxon>Clostridiaceae</taxon>
        <taxon>Clostridium</taxon>
    </lineage>
</organism>
<name>D9SUA7_CLOC7</name>
<dbReference type="InterPro" id="IPR003343">
    <property type="entry name" value="Big_2"/>
</dbReference>
<dbReference type="InterPro" id="IPR008964">
    <property type="entry name" value="Invasin/intimin_cell_adhesion"/>
</dbReference>
<keyword evidence="4" id="KW-1185">Reference proteome</keyword>
<evidence type="ECO:0000259" key="2">
    <source>
        <dbReference type="SMART" id="SM00635"/>
    </source>
</evidence>
<dbReference type="EMBL" id="CP002160">
    <property type="protein sequence ID" value="ADL52862.1"/>
    <property type="molecule type" value="Genomic_DNA"/>
</dbReference>
<dbReference type="AlphaFoldDB" id="D9SUA7"/>
<feature type="transmembrane region" description="Helical" evidence="1">
    <location>
        <begin position="923"/>
        <end position="940"/>
    </location>
</feature>
<dbReference type="OrthoDB" id="9759709at2"/>
<reference evidence="3 4" key="1">
    <citation type="submission" date="2010-08" db="EMBL/GenBank/DDBJ databases">
        <title>Complete sequence of Clostridium cellulovorans 743B.</title>
        <authorList>
            <consortium name="US DOE Joint Genome Institute"/>
            <person name="Lucas S."/>
            <person name="Copeland A."/>
            <person name="Lapidus A."/>
            <person name="Cheng J.-F."/>
            <person name="Bruce D."/>
            <person name="Goodwin L."/>
            <person name="Pitluck S."/>
            <person name="Chertkov O."/>
            <person name="Detter J.C."/>
            <person name="Han C."/>
            <person name="Tapia R."/>
            <person name="Land M."/>
            <person name="Hauser L."/>
            <person name="Chang Y.-J."/>
            <person name="Jeffries C."/>
            <person name="Kyrpides N."/>
            <person name="Ivanova N."/>
            <person name="Mikhailova N."/>
            <person name="Hemme C.L."/>
            <person name="Woyke T."/>
        </authorList>
    </citation>
    <scope>NUCLEOTIDE SEQUENCE [LARGE SCALE GENOMIC DNA]</scope>
    <source>
        <strain evidence="4">ATCC 35296 / DSM 3052 / OCM 3 / 743B</strain>
    </source>
</reference>
<accession>D9SUA7</accession>
<keyword evidence="1" id="KW-0812">Transmembrane</keyword>
<dbReference type="Proteomes" id="UP000002730">
    <property type="component" value="Chromosome"/>
</dbReference>
<gene>
    <name evidence="3" type="ordered locus">Clocel_3176</name>
</gene>
<dbReference type="InterPro" id="IPR045197">
    <property type="entry name" value="NUP210-like"/>
</dbReference>
<evidence type="ECO:0000313" key="3">
    <source>
        <dbReference type="EMBL" id="ADL52862.1"/>
    </source>
</evidence>
<proteinExistence type="predicted"/>
<feature type="domain" description="BIG2" evidence="2">
    <location>
        <begin position="299"/>
        <end position="369"/>
    </location>
</feature>
<feature type="domain" description="BIG2" evidence="2">
    <location>
        <begin position="462"/>
        <end position="540"/>
    </location>
</feature>
<protein>
    <submittedName>
        <fullName evidence="3">Ig domain protein group 2 domain protein</fullName>
    </submittedName>
</protein>
<sequence>MRKFKRLFSGIVAFIMLFSVLQLSEFTKVYGVTAVNSITFVNQPSSILIGETVKITPTIDPINAETDNGLVWTAANAYATVDTQGNVTGIAEGIAAIRVTCGSVNKIFKITVKDPAKLVSNVQLTETSVKACIAQGQVSLTAIVNPDTATDKSVTWSSNNPAVADVADQSGTIQLNSVGIATITVQSINNPNAQATCEIQVLPQVTGISLDKTSITLEKKDVAQTATIKATLEPADAIQDVVYQSSDMAVVQIDPTTGKIYPTVRDGVATITVSSASNPSVFATCEVIVLPKITGIALDVSDIKISRAKREIHLLTTNVTPVGANSKVTFTSSDENVTKVNEDGLIIPVSGGTAIVTATSVSDPSIFATCNVTVTPEPTEVEINKSEVTLSRVKGETAQLTAKVLPSDTEQEVEYSSDDPKVATVDANGFITAVSEGTATITIVSPYQRTKPSTCKVTVVGTPSMINLNKTEATLNRYKGETVQLAVDVIPAGSETDVTYSSSDANIATVDANGLVTPVSDGVAIITAKSKYDVRVVKTCTITVIGDPDSVKLNKTSAVLDLSREKNVTLESTVPEGTNPAVTYSSSDPKVAQVDAKGVVTGLSVGQATITVTTVEGNKTATCLVTVIDKEKMKPTITVDNEEDTYKPVKVTVTAPTDYPGLDLIEYNIDGSGWKIYKEPVEVKANCKFVAKTFDKFGNYSNFAQYEIKNIDNSKLLVLKGDVIDKNIFNKVQGVDITVEDTVNSAGVTLKWSFNGKDVKDTSKELDLKLNDVSKNKDVIESKYVNPLIISFVNHGELPAPMTIRILVDPVKFDVNKALNLYYYNEDIAEADKKIQEIQKGLIPEKDADGNYYVTVVLTHHSDYFLSIGEIVNTNPVIAPPVDPNGKPGVQVQVGDQVRAGGQAQVSQNGTLVQTGSPIDMKALLSLGFLSLAAGAIFIAKKRR</sequence>
<feature type="domain" description="BIG2" evidence="2">
    <location>
        <begin position="34"/>
        <end position="111"/>
    </location>
</feature>
<dbReference type="KEGG" id="ccb:Clocel_3176"/>